<dbReference type="RefSeq" id="WP_096351104.1">
    <property type="nucleotide sequence ID" value="NZ_AP014946.1"/>
</dbReference>
<gene>
    <name evidence="5" type="ORF">GJW-30_1_00440</name>
</gene>
<name>A0A0S3PPS3_9BRAD</name>
<feature type="transmembrane region" description="Helical" evidence="3">
    <location>
        <begin position="61"/>
        <end position="81"/>
    </location>
</feature>
<feature type="region of interest" description="Disordered" evidence="2">
    <location>
        <begin position="251"/>
        <end position="270"/>
    </location>
</feature>
<dbReference type="OrthoDB" id="38641at2"/>
<keyword evidence="3" id="KW-0472">Membrane</keyword>
<evidence type="ECO:0000256" key="1">
    <source>
        <dbReference type="ARBA" id="ARBA00009387"/>
    </source>
</evidence>
<proteinExistence type="inferred from homology"/>
<dbReference type="InterPro" id="IPR023346">
    <property type="entry name" value="Lysozyme-like_dom_sf"/>
</dbReference>
<dbReference type="EMBL" id="AP014946">
    <property type="protein sequence ID" value="BAT57929.1"/>
    <property type="molecule type" value="Genomic_DNA"/>
</dbReference>
<evidence type="ECO:0000256" key="3">
    <source>
        <dbReference type="SAM" id="Phobius"/>
    </source>
</evidence>
<sequence length="270" mass="29153">MPSAETVKTTPAKAAAPRKNARDDARKGATEPQAAWSFRLPRRVKVASGPDTLGRSAKKTMIAIGAAVMAWCFGYTLAYFVDQQEIAKARAMVTSVVERIVQVESGGDPNAKNPRSTATGAAQFIDATWLELIRKHRADLAARPEPELLELRRDPKLAREVTTYLIERNAKVLKRSGQPITAGTLYLSHFAGGAGAVAILSAKEHEDAATTLALADSTGKMSRDKLVKANPFLDGVTAGGLKRWADRKMTGETRKVKKQGTRTAQATRSL</sequence>
<comment type="similarity">
    <text evidence="1">Belongs to the virb1 family.</text>
</comment>
<dbReference type="Proteomes" id="UP000236884">
    <property type="component" value="Chromosome"/>
</dbReference>
<protein>
    <recommendedName>
        <fullName evidence="4">Transglycosylase SLT domain-containing protein</fullName>
    </recommendedName>
</protein>
<accession>A0A0S3PPS3</accession>
<feature type="compositionally biased region" description="Low complexity" evidence="2">
    <location>
        <begin position="8"/>
        <end position="18"/>
    </location>
</feature>
<dbReference type="KEGG" id="vgo:GJW-30_1_00440"/>
<evidence type="ECO:0000313" key="5">
    <source>
        <dbReference type="EMBL" id="BAT57929.1"/>
    </source>
</evidence>
<keyword evidence="6" id="KW-1185">Reference proteome</keyword>
<keyword evidence="3" id="KW-1133">Transmembrane helix</keyword>
<evidence type="ECO:0000313" key="6">
    <source>
        <dbReference type="Proteomes" id="UP000236884"/>
    </source>
</evidence>
<dbReference type="Pfam" id="PF01464">
    <property type="entry name" value="SLT"/>
    <property type="match status" value="1"/>
</dbReference>
<organism evidence="5 6">
    <name type="scientific">Variibacter gotjawalensis</name>
    <dbReference type="NCBI Taxonomy" id="1333996"/>
    <lineage>
        <taxon>Bacteria</taxon>
        <taxon>Pseudomonadati</taxon>
        <taxon>Pseudomonadota</taxon>
        <taxon>Alphaproteobacteria</taxon>
        <taxon>Hyphomicrobiales</taxon>
        <taxon>Nitrobacteraceae</taxon>
        <taxon>Variibacter</taxon>
    </lineage>
</organism>
<feature type="domain" description="Transglycosylase SLT" evidence="4">
    <location>
        <begin position="85"/>
        <end position="178"/>
    </location>
</feature>
<keyword evidence="3" id="KW-0812">Transmembrane</keyword>
<dbReference type="Gene3D" id="1.10.530.10">
    <property type="match status" value="1"/>
</dbReference>
<evidence type="ECO:0000259" key="4">
    <source>
        <dbReference type="Pfam" id="PF01464"/>
    </source>
</evidence>
<dbReference type="SUPFAM" id="SSF53955">
    <property type="entry name" value="Lysozyme-like"/>
    <property type="match status" value="1"/>
</dbReference>
<feature type="region of interest" description="Disordered" evidence="2">
    <location>
        <begin position="1"/>
        <end position="33"/>
    </location>
</feature>
<dbReference type="InterPro" id="IPR008258">
    <property type="entry name" value="Transglycosylase_SLT_dom_1"/>
</dbReference>
<reference evidence="5 6" key="1">
    <citation type="submission" date="2015-08" db="EMBL/GenBank/DDBJ databases">
        <title>Investigation of the bacterial diversity of lava forest soil.</title>
        <authorList>
            <person name="Lee J.S."/>
        </authorList>
    </citation>
    <scope>NUCLEOTIDE SEQUENCE [LARGE SCALE GENOMIC DNA]</scope>
    <source>
        <strain evidence="5 6">GJW-30</strain>
    </source>
</reference>
<feature type="compositionally biased region" description="Polar residues" evidence="2">
    <location>
        <begin position="261"/>
        <end position="270"/>
    </location>
</feature>
<dbReference type="AlphaFoldDB" id="A0A0S3PPS3"/>
<feature type="compositionally biased region" description="Basic and acidic residues" evidence="2">
    <location>
        <begin position="20"/>
        <end position="29"/>
    </location>
</feature>
<evidence type="ECO:0000256" key="2">
    <source>
        <dbReference type="SAM" id="MobiDB-lite"/>
    </source>
</evidence>